<dbReference type="AlphaFoldDB" id="A0A317T9K8"/>
<dbReference type="Gene3D" id="2.30.22.10">
    <property type="entry name" value="Head domain of nucleotide exchange factor GrpE"/>
    <property type="match status" value="1"/>
</dbReference>
<evidence type="ECO:0000256" key="1">
    <source>
        <dbReference type="ARBA" id="ARBA00009054"/>
    </source>
</evidence>
<dbReference type="GO" id="GO:0051082">
    <property type="term" value="F:unfolded protein binding"/>
    <property type="evidence" value="ECO:0007669"/>
    <property type="project" value="TreeGrafter"/>
</dbReference>
<dbReference type="RefSeq" id="WP_110023249.1">
    <property type="nucleotide sequence ID" value="NZ_PDNZ01000004.1"/>
</dbReference>
<organism evidence="7 8">
    <name type="scientific">Prosthecochloris marina</name>
    <dbReference type="NCBI Taxonomy" id="2017681"/>
    <lineage>
        <taxon>Bacteria</taxon>
        <taxon>Pseudomonadati</taxon>
        <taxon>Chlorobiota</taxon>
        <taxon>Chlorobiia</taxon>
        <taxon>Chlorobiales</taxon>
        <taxon>Chlorobiaceae</taxon>
        <taxon>Prosthecochloris</taxon>
    </lineage>
</organism>
<evidence type="ECO:0000313" key="8">
    <source>
        <dbReference type="Proteomes" id="UP000246278"/>
    </source>
</evidence>
<dbReference type="InterPro" id="IPR013805">
    <property type="entry name" value="GrpE_CC"/>
</dbReference>
<feature type="region of interest" description="Disordered" evidence="6">
    <location>
        <begin position="1"/>
        <end position="28"/>
    </location>
</feature>
<evidence type="ECO:0000313" key="7">
    <source>
        <dbReference type="EMBL" id="PWW82116.1"/>
    </source>
</evidence>
<sequence length="194" mass="22024">MTKKAAKHKAEHNETIKHEETVATKEAVEQSEELAAKVKELGDALNESKLQAEKLKDELMRKAADFENFRRQKEREAQMASSRALEKTIKELLPVIDDVNRIVDHAPEVLEKTEEARPYVDGVELLQKNLFKWLSDKGVSKIDVIGKKMDVNFHEAITLVDNPDAEPDTIIEEFQAGYILGDRVLRHAKVVVAK</sequence>
<comment type="subcellular location">
    <subcellularLocation>
        <location evidence="3">Cytoplasm</location>
    </subcellularLocation>
</comment>
<dbReference type="GO" id="GO:0051087">
    <property type="term" value="F:protein-folding chaperone binding"/>
    <property type="evidence" value="ECO:0007669"/>
    <property type="project" value="InterPro"/>
</dbReference>
<feature type="compositionally biased region" description="Basic residues" evidence="6">
    <location>
        <begin position="1"/>
        <end position="10"/>
    </location>
</feature>
<evidence type="ECO:0000256" key="5">
    <source>
        <dbReference type="SAM" id="Coils"/>
    </source>
</evidence>
<comment type="caution">
    <text evidence="7">The sequence shown here is derived from an EMBL/GenBank/DDBJ whole genome shotgun (WGS) entry which is preliminary data.</text>
</comment>
<dbReference type="InterPro" id="IPR009012">
    <property type="entry name" value="GrpE_head"/>
</dbReference>
<dbReference type="EMBL" id="PDNZ01000004">
    <property type="protein sequence ID" value="PWW82116.1"/>
    <property type="molecule type" value="Genomic_DNA"/>
</dbReference>
<dbReference type="PANTHER" id="PTHR21237">
    <property type="entry name" value="GRPE PROTEIN"/>
    <property type="match status" value="1"/>
</dbReference>
<feature type="coiled-coil region" evidence="5">
    <location>
        <begin position="38"/>
        <end position="76"/>
    </location>
</feature>
<proteinExistence type="inferred from homology"/>
<dbReference type="SUPFAM" id="SSF51064">
    <property type="entry name" value="Head domain of nucleotide exchange factor GrpE"/>
    <property type="match status" value="1"/>
</dbReference>
<protein>
    <recommendedName>
        <fullName evidence="3">Protein GrpE</fullName>
    </recommendedName>
    <alternativeName>
        <fullName evidence="3">HSP-70 cofactor</fullName>
    </alternativeName>
</protein>
<evidence type="ECO:0000256" key="4">
    <source>
        <dbReference type="RuleBase" id="RU004478"/>
    </source>
</evidence>
<evidence type="ECO:0000256" key="6">
    <source>
        <dbReference type="SAM" id="MobiDB-lite"/>
    </source>
</evidence>
<comment type="subunit">
    <text evidence="3">Homodimer.</text>
</comment>
<dbReference type="SUPFAM" id="SSF58014">
    <property type="entry name" value="Coiled-coil domain of nucleotide exchange factor GrpE"/>
    <property type="match status" value="1"/>
</dbReference>
<dbReference type="Pfam" id="PF01025">
    <property type="entry name" value="GrpE"/>
    <property type="match status" value="1"/>
</dbReference>
<dbReference type="PRINTS" id="PR00773">
    <property type="entry name" value="GRPEPROTEIN"/>
</dbReference>
<keyword evidence="5" id="KW-0175">Coiled coil</keyword>
<evidence type="ECO:0000256" key="3">
    <source>
        <dbReference type="HAMAP-Rule" id="MF_01151"/>
    </source>
</evidence>
<dbReference type="HAMAP" id="MF_01151">
    <property type="entry name" value="GrpE"/>
    <property type="match status" value="1"/>
</dbReference>
<dbReference type="Proteomes" id="UP000246278">
    <property type="component" value="Unassembled WGS sequence"/>
</dbReference>
<dbReference type="OrthoDB" id="9812586at2"/>
<dbReference type="CDD" id="cd00446">
    <property type="entry name" value="GrpE"/>
    <property type="match status" value="1"/>
</dbReference>
<keyword evidence="3" id="KW-0346">Stress response</keyword>
<dbReference type="GO" id="GO:0005737">
    <property type="term" value="C:cytoplasm"/>
    <property type="evidence" value="ECO:0007669"/>
    <property type="project" value="UniProtKB-SubCell"/>
</dbReference>
<name>A0A317T9K8_9CHLB</name>
<keyword evidence="2 3" id="KW-0143">Chaperone</keyword>
<dbReference type="PANTHER" id="PTHR21237:SF23">
    <property type="entry name" value="GRPE PROTEIN HOMOLOG, MITOCHONDRIAL"/>
    <property type="match status" value="1"/>
</dbReference>
<comment type="similarity">
    <text evidence="1 3 4">Belongs to the GrpE family.</text>
</comment>
<dbReference type="InterPro" id="IPR000740">
    <property type="entry name" value="GrpE"/>
</dbReference>
<feature type="compositionally biased region" description="Basic and acidic residues" evidence="6">
    <location>
        <begin position="11"/>
        <end position="28"/>
    </location>
</feature>
<keyword evidence="3" id="KW-0963">Cytoplasm</keyword>
<dbReference type="GO" id="GO:0006457">
    <property type="term" value="P:protein folding"/>
    <property type="evidence" value="ECO:0007669"/>
    <property type="project" value="InterPro"/>
</dbReference>
<dbReference type="Gene3D" id="3.90.20.20">
    <property type="match status" value="1"/>
</dbReference>
<evidence type="ECO:0000256" key="2">
    <source>
        <dbReference type="ARBA" id="ARBA00023186"/>
    </source>
</evidence>
<keyword evidence="8" id="KW-1185">Reference proteome</keyword>
<dbReference type="GO" id="GO:0042803">
    <property type="term" value="F:protein homodimerization activity"/>
    <property type="evidence" value="ECO:0007669"/>
    <property type="project" value="InterPro"/>
</dbReference>
<comment type="function">
    <text evidence="3">Participates actively in the response to hyperosmotic and heat shock by preventing the aggregation of stress-denatured proteins, in association with DnaK and GrpE. It is the nucleotide exchange factor for DnaK and may function as a thermosensor. Unfolded proteins bind initially to DnaJ; upon interaction with the DnaJ-bound protein, DnaK hydrolyzes its bound ATP, resulting in the formation of a stable complex. GrpE releases ADP from DnaK; ATP binding to DnaK triggers the release of the substrate protein, thus completing the reaction cycle. Several rounds of ATP-dependent interactions between DnaJ, DnaK and GrpE are required for fully efficient folding.</text>
</comment>
<dbReference type="GO" id="GO:0000774">
    <property type="term" value="F:adenyl-nucleotide exchange factor activity"/>
    <property type="evidence" value="ECO:0007669"/>
    <property type="project" value="InterPro"/>
</dbReference>
<reference evidence="8" key="1">
    <citation type="submission" date="2017-10" db="EMBL/GenBank/DDBJ databases">
        <authorList>
            <person name="Gaisin V.A."/>
            <person name="Rysina M.S."/>
            <person name="Grouzdev D.S."/>
        </authorList>
    </citation>
    <scope>NUCLEOTIDE SEQUENCE [LARGE SCALE GENOMIC DNA]</scope>
    <source>
        <strain evidence="8">V1</strain>
    </source>
</reference>
<accession>A0A317T9K8</accession>
<gene>
    <name evidence="3 7" type="primary">grpE</name>
    <name evidence="7" type="ORF">CR164_07205</name>
</gene>